<dbReference type="Gene3D" id="3.10.129.10">
    <property type="entry name" value="Hotdog Thioesterase"/>
    <property type="match status" value="1"/>
</dbReference>
<dbReference type="NCBIfam" id="NF000582">
    <property type="entry name" value="PRK00006.1"/>
    <property type="match status" value="1"/>
</dbReference>
<dbReference type="OrthoDB" id="9772788at2"/>
<keyword evidence="4 9" id="KW-0444">Lipid biosynthesis</keyword>
<dbReference type="InterPro" id="IPR010084">
    <property type="entry name" value="FabZ"/>
</dbReference>
<dbReference type="EC" id="4.2.1.59" evidence="9"/>
<dbReference type="HAMAP" id="MF_00406">
    <property type="entry name" value="FabZ"/>
    <property type="match status" value="1"/>
</dbReference>
<keyword evidence="3 9" id="KW-0963">Cytoplasm</keyword>
<evidence type="ECO:0000256" key="3">
    <source>
        <dbReference type="ARBA" id="ARBA00022490"/>
    </source>
</evidence>
<evidence type="ECO:0000256" key="6">
    <source>
        <dbReference type="ARBA" id="ARBA00023098"/>
    </source>
</evidence>
<dbReference type="GO" id="GO:0006633">
    <property type="term" value="P:fatty acid biosynthetic process"/>
    <property type="evidence" value="ECO:0007669"/>
    <property type="project" value="UniProtKB-UniRule"/>
</dbReference>
<protein>
    <recommendedName>
        <fullName evidence="9">3-hydroxyacyl-[acyl-carrier-protein] dehydratase FabZ</fullName>
        <ecNumber evidence="9">4.2.1.59</ecNumber>
    </recommendedName>
    <alternativeName>
        <fullName evidence="9">(3R)-hydroxymyristoyl-[acyl-carrier-protein] dehydratase</fullName>
        <shortName evidence="9">(3R)-hydroxymyristoyl-ACP dehydrase</shortName>
    </alternativeName>
    <alternativeName>
        <fullName evidence="9">Beta-hydroxyacyl-ACP dehydratase</fullName>
    </alternativeName>
</protein>
<dbReference type="AlphaFoldDB" id="A0A0W0TGL7"/>
<evidence type="ECO:0000256" key="7">
    <source>
        <dbReference type="ARBA" id="ARBA00023239"/>
    </source>
</evidence>
<comment type="function">
    <text evidence="8 9">Involved in unsaturated fatty acids biosynthesis. Catalyzes the dehydration of short chain beta-hydroxyacyl-ACPs and long chain saturated and unsaturated beta-hydroxyacyl-ACPs.</text>
</comment>
<evidence type="ECO:0000256" key="2">
    <source>
        <dbReference type="ARBA" id="ARBA00009174"/>
    </source>
</evidence>
<dbReference type="Pfam" id="PF07977">
    <property type="entry name" value="FabA"/>
    <property type="match status" value="1"/>
</dbReference>
<dbReference type="GO" id="GO:0019171">
    <property type="term" value="F:(3R)-hydroxyacyl-[acyl-carrier-protein] dehydratase activity"/>
    <property type="evidence" value="ECO:0007669"/>
    <property type="project" value="UniProtKB-EC"/>
</dbReference>
<comment type="catalytic activity">
    <reaction evidence="9">
        <text>a (3R)-hydroxyacyl-[ACP] = a (2E)-enoyl-[ACP] + H2O</text>
        <dbReference type="Rhea" id="RHEA:13097"/>
        <dbReference type="Rhea" id="RHEA-COMP:9925"/>
        <dbReference type="Rhea" id="RHEA-COMP:9945"/>
        <dbReference type="ChEBI" id="CHEBI:15377"/>
        <dbReference type="ChEBI" id="CHEBI:78784"/>
        <dbReference type="ChEBI" id="CHEBI:78827"/>
        <dbReference type="EC" id="4.2.1.59"/>
    </reaction>
</comment>
<dbReference type="PATRIC" id="fig|45065.4.peg.2464"/>
<name>A0A0W0TGL7_9GAMM</name>
<dbReference type="GO" id="GO:0005737">
    <property type="term" value="C:cytoplasm"/>
    <property type="evidence" value="ECO:0007669"/>
    <property type="project" value="UniProtKB-SubCell"/>
</dbReference>
<dbReference type="EMBL" id="LNYC01000080">
    <property type="protein sequence ID" value="KTC94740.1"/>
    <property type="molecule type" value="Genomic_DNA"/>
</dbReference>
<dbReference type="SUPFAM" id="SSF54637">
    <property type="entry name" value="Thioesterase/thiol ester dehydrase-isomerase"/>
    <property type="match status" value="1"/>
</dbReference>
<dbReference type="PANTHER" id="PTHR30272:SF1">
    <property type="entry name" value="3-HYDROXYACYL-[ACYL-CARRIER-PROTEIN] DEHYDRATASE"/>
    <property type="match status" value="1"/>
</dbReference>
<evidence type="ECO:0000256" key="4">
    <source>
        <dbReference type="ARBA" id="ARBA00022516"/>
    </source>
</evidence>
<dbReference type="InterPro" id="IPR013114">
    <property type="entry name" value="FabA_FabZ"/>
</dbReference>
<feature type="active site" evidence="9">
    <location>
        <position position="52"/>
    </location>
</feature>
<evidence type="ECO:0000313" key="10">
    <source>
        <dbReference type="EMBL" id="KTC94740.1"/>
    </source>
</evidence>
<dbReference type="PANTHER" id="PTHR30272">
    <property type="entry name" value="3-HYDROXYACYL-[ACYL-CARRIER-PROTEIN] DEHYDRATASE"/>
    <property type="match status" value="1"/>
</dbReference>
<evidence type="ECO:0000256" key="8">
    <source>
        <dbReference type="ARBA" id="ARBA00025049"/>
    </source>
</evidence>
<reference evidence="10 11" key="1">
    <citation type="submission" date="2015-11" db="EMBL/GenBank/DDBJ databases">
        <title>Genomic analysis of 38 Legionella species identifies large and diverse effector repertoires.</title>
        <authorList>
            <person name="Burstein D."/>
            <person name="Amaro F."/>
            <person name="Zusman T."/>
            <person name="Lifshitz Z."/>
            <person name="Cohen O."/>
            <person name="Gilbert J.A."/>
            <person name="Pupko T."/>
            <person name="Shuman H.A."/>
            <person name="Segal G."/>
        </authorList>
    </citation>
    <scope>NUCLEOTIDE SEQUENCE [LARGE SCALE GENOMIC DNA]</scope>
    <source>
        <strain evidence="10 11">ATCC 49504</strain>
    </source>
</reference>
<dbReference type="InterPro" id="IPR029069">
    <property type="entry name" value="HotDog_dom_sf"/>
</dbReference>
<comment type="subcellular location">
    <subcellularLocation>
        <location evidence="1 9">Cytoplasm</location>
    </subcellularLocation>
</comment>
<evidence type="ECO:0000313" key="11">
    <source>
        <dbReference type="Proteomes" id="UP000054785"/>
    </source>
</evidence>
<comment type="similarity">
    <text evidence="2 9">Belongs to the thioester dehydratase family. FabZ subfamily.</text>
</comment>
<sequence>MTESVVDIRSILEHIPHRYPFLLVDRVLEYTPFEYLTAIKNVTMNEPFFQGHFPGQPIMPGVLMLEALAQASAILSSLSRSASEGHSFMYFFAGIDNARFKQIVTPGDQLRLEARLVNRKRDFWAMHCEAWVGDKLACAADLLSVAKEVKSDQ</sequence>
<comment type="caution">
    <text evidence="10">The sequence shown here is derived from an EMBL/GenBank/DDBJ whole genome shotgun (WGS) entry which is preliminary data.</text>
</comment>
<evidence type="ECO:0000256" key="5">
    <source>
        <dbReference type="ARBA" id="ARBA00022556"/>
    </source>
</evidence>
<organism evidence="10 11">
    <name type="scientific">Legionella geestiana</name>
    <dbReference type="NCBI Taxonomy" id="45065"/>
    <lineage>
        <taxon>Bacteria</taxon>
        <taxon>Pseudomonadati</taxon>
        <taxon>Pseudomonadota</taxon>
        <taxon>Gammaproteobacteria</taxon>
        <taxon>Legionellales</taxon>
        <taxon>Legionellaceae</taxon>
        <taxon>Legionella</taxon>
    </lineage>
</organism>
<dbReference type="Proteomes" id="UP000054785">
    <property type="component" value="Unassembled WGS sequence"/>
</dbReference>
<evidence type="ECO:0000256" key="1">
    <source>
        <dbReference type="ARBA" id="ARBA00004496"/>
    </source>
</evidence>
<dbReference type="CDD" id="cd01288">
    <property type="entry name" value="FabZ"/>
    <property type="match status" value="1"/>
</dbReference>
<dbReference type="RefSeq" id="WP_028387440.1">
    <property type="nucleotide sequence ID" value="NZ_CAAAHN010000017.1"/>
</dbReference>
<keyword evidence="7 9" id="KW-0456">Lyase</keyword>
<keyword evidence="6 9" id="KW-0443">Lipid metabolism</keyword>
<dbReference type="FunFam" id="3.10.129.10:FF:000001">
    <property type="entry name" value="3-hydroxyacyl-[acyl-carrier-protein] dehydratase FabZ"/>
    <property type="match status" value="1"/>
</dbReference>
<accession>A0A0W0TGL7</accession>
<dbReference type="GO" id="GO:0016020">
    <property type="term" value="C:membrane"/>
    <property type="evidence" value="ECO:0007669"/>
    <property type="project" value="GOC"/>
</dbReference>
<dbReference type="STRING" id="45065.Lgee_2268"/>
<dbReference type="NCBIfam" id="TIGR01750">
    <property type="entry name" value="fabZ"/>
    <property type="match status" value="1"/>
</dbReference>
<proteinExistence type="inferred from homology"/>
<evidence type="ECO:0000256" key="9">
    <source>
        <dbReference type="HAMAP-Rule" id="MF_00406"/>
    </source>
</evidence>
<gene>
    <name evidence="9 10" type="primary">fabZ</name>
    <name evidence="10" type="ORF">Lgee_2268</name>
</gene>
<keyword evidence="11" id="KW-1185">Reference proteome</keyword>
<dbReference type="GO" id="GO:0009245">
    <property type="term" value="P:lipid A biosynthetic process"/>
    <property type="evidence" value="ECO:0007669"/>
    <property type="project" value="UniProtKB-UniRule"/>
</dbReference>
<keyword evidence="5 9" id="KW-0441">Lipid A biosynthesis</keyword>